<reference evidence="3 4" key="1">
    <citation type="journal article" date="2010" name="Proc. Natl. Acad. Sci. U.S.A.">
        <title>A Nitrospira metagenome illuminates the physiology and evolution of globally important nitrite-oxidizing bacteria.</title>
        <authorList>
            <person name="Lucker S."/>
            <person name="Wagner M."/>
            <person name="Maixner F."/>
            <person name="Pelletier E."/>
            <person name="Koch H."/>
            <person name="Vacherie B."/>
            <person name="Rattei T."/>
            <person name="Sinninghe Damste J."/>
            <person name="Spieck E."/>
            <person name="Le Paslier D."/>
            <person name="Daims H."/>
        </authorList>
    </citation>
    <scope>NUCLEOTIDE SEQUENCE [LARGE SCALE GENOMIC DNA]</scope>
</reference>
<evidence type="ECO:0000256" key="2">
    <source>
        <dbReference type="SAM" id="SignalP"/>
    </source>
</evidence>
<dbReference type="HOGENOM" id="CLU_1010788_0_0_0"/>
<dbReference type="STRING" id="330214.NIDE1610"/>
<feature type="signal peptide" evidence="2">
    <location>
        <begin position="1"/>
        <end position="23"/>
    </location>
</feature>
<keyword evidence="2" id="KW-0732">Signal</keyword>
<dbReference type="Proteomes" id="UP000001660">
    <property type="component" value="Chromosome"/>
</dbReference>
<gene>
    <name evidence="3" type="ORF">NIDE1610</name>
</gene>
<keyword evidence="4" id="KW-1185">Reference proteome</keyword>
<dbReference type="EMBL" id="FP929003">
    <property type="protein sequence ID" value="CBK41345.1"/>
    <property type="molecule type" value="Genomic_DNA"/>
</dbReference>
<name>D8PDN6_9BACT</name>
<evidence type="ECO:0000313" key="3">
    <source>
        <dbReference type="EMBL" id="CBK41345.1"/>
    </source>
</evidence>
<dbReference type="AlphaFoldDB" id="D8PDN6"/>
<dbReference type="OrthoDB" id="9791282at2"/>
<evidence type="ECO:0000256" key="1">
    <source>
        <dbReference type="SAM" id="MobiDB-lite"/>
    </source>
</evidence>
<accession>D8PDN6</accession>
<sequence>MRIRVKGVILAAVCLSAVDPAWADSISAQDRDEIARLRSARGFAAEETSPLLEQVNKAGERGLPVEPLANKVKEGLAKGIDPKRIDPVLRQMVTHFESAQEVLREAGTRGVAEGNRRVAVEALAEAFSRGATAEEVRELTRLSQDGKQRVTQESLAAAAKSLAVMKEGKIASKEGVALVGEGMRQGYKPSELLDLSREVKRRGGEFREGRANIRSLQERVRRGERGDRLFRNEHGDSGGGDHGDRGGNADHGERVRDDRGGRSERSGGGHGGRDH</sequence>
<dbReference type="KEGG" id="nde:NIDE1610"/>
<proteinExistence type="predicted"/>
<evidence type="ECO:0000313" key="4">
    <source>
        <dbReference type="Proteomes" id="UP000001660"/>
    </source>
</evidence>
<protein>
    <submittedName>
        <fullName evidence="3">Uncharacterized protein</fullName>
    </submittedName>
</protein>
<organism evidence="3 4">
    <name type="scientific">Nitrospira defluvii</name>
    <dbReference type="NCBI Taxonomy" id="330214"/>
    <lineage>
        <taxon>Bacteria</taxon>
        <taxon>Pseudomonadati</taxon>
        <taxon>Nitrospirota</taxon>
        <taxon>Nitrospiria</taxon>
        <taxon>Nitrospirales</taxon>
        <taxon>Nitrospiraceae</taxon>
        <taxon>Nitrospira</taxon>
    </lineage>
</organism>
<feature type="region of interest" description="Disordered" evidence="1">
    <location>
        <begin position="224"/>
        <end position="275"/>
    </location>
</feature>
<feature type="chain" id="PRO_5003119980" evidence="2">
    <location>
        <begin position="24"/>
        <end position="275"/>
    </location>
</feature>